<gene>
    <name evidence="1" type="ORF">AVEN_166466_1</name>
</gene>
<evidence type="ECO:0000313" key="2">
    <source>
        <dbReference type="Proteomes" id="UP000499080"/>
    </source>
</evidence>
<dbReference type="Proteomes" id="UP000499080">
    <property type="component" value="Unassembled WGS sequence"/>
</dbReference>
<name>A0A4Y2KXR8_ARAVE</name>
<sequence>MSRESTFRLEKIEIRGSQPVVRVPLGVRNGPVGVHKGRVGVRNGRELRHAAKRTAGGRYAKYELVRNGRVEVRRAAWTSWRYAAMSQYATDQLGYAMDELRYAKQRTSWRYAKDKLGYAKDQLGVRRGPVGVREFKVGYSGNKKT</sequence>
<dbReference type="AlphaFoldDB" id="A0A4Y2KXR8"/>
<proteinExistence type="predicted"/>
<evidence type="ECO:0000313" key="1">
    <source>
        <dbReference type="EMBL" id="GBN06939.1"/>
    </source>
</evidence>
<reference evidence="1 2" key="1">
    <citation type="journal article" date="2019" name="Sci. Rep.">
        <title>Orb-weaving spider Araneus ventricosus genome elucidates the spidroin gene catalogue.</title>
        <authorList>
            <person name="Kono N."/>
            <person name="Nakamura H."/>
            <person name="Ohtoshi R."/>
            <person name="Moran D.A.P."/>
            <person name="Shinohara A."/>
            <person name="Yoshida Y."/>
            <person name="Fujiwara M."/>
            <person name="Mori M."/>
            <person name="Tomita M."/>
            <person name="Arakawa K."/>
        </authorList>
    </citation>
    <scope>NUCLEOTIDE SEQUENCE [LARGE SCALE GENOMIC DNA]</scope>
</reference>
<protein>
    <submittedName>
        <fullName evidence="1">Uncharacterized protein</fullName>
    </submittedName>
</protein>
<organism evidence="1 2">
    <name type="scientific">Araneus ventricosus</name>
    <name type="common">Orbweaver spider</name>
    <name type="synonym">Epeira ventricosa</name>
    <dbReference type="NCBI Taxonomy" id="182803"/>
    <lineage>
        <taxon>Eukaryota</taxon>
        <taxon>Metazoa</taxon>
        <taxon>Ecdysozoa</taxon>
        <taxon>Arthropoda</taxon>
        <taxon>Chelicerata</taxon>
        <taxon>Arachnida</taxon>
        <taxon>Araneae</taxon>
        <taxon>Araneomorphae</taxon>
        <taxon>Entelegynae</taxon>
        <taxon>Araneoidea</taxon>
        <taxon>Araneidae</taxon>
        <taxon>Araneus</taxon>
    </lineage>
</organism>
<accession>A0A4Y2KXR8</accession>
<comment type="caution">
    <text evidence="1">The sequence shown here is derived from an EMBL/GenBank/DDBJ whole genome shotgun (WGS) entry which is preliminary data.</text>
</comment>
<dbReference type="EMBL" id="BGPR01005115">
    <property type="protein sequence ID" value="GBN06939.1"/>
    <property type="molecule type" value="Genomic_DNA"/>
</dbReference>
<keyword evidence="2" id="KW-1185">Reference proteome</keyword>